<organism evidence="1 2">
    <name type="scientific">Rhodopirellula sallentina SM41</name>
    <dbReference type="NCBI Taxonomy" id="1263870"/>
    <lineage>
        <taxon>Bacteria</taxon>
        <taxon>Pseudomonadati</taxon>
        <taxon>Planctomycetota</taxon>
        <taxon>Planctomycetia</taxon>
        <taxon>Pirellulales</taxon>
        <taxon>Pirellulaceae</taxon>
        <taxon>Rhodopirellula</taxon>
    </lineage>
</organism>
<evidence type="ECO:0000313" key="1">
    <source>
        <dbReference type="EMBL" id="EMI55171.1"/>
    </source>
</evidence>
<accession>M5UBE2</accession>
<evidence type="ECO:0000313" key="2">
    <source>
        <dbReference type="Proteomes" id="UP000011885"/>
    </source>
</evidence>
<dbReference type="PATRIC" id="fig|1263870.3.peg.3589"/>
<proteinExistence type="predicted"/>
<protein>
    <submittedName>
        <fullName evidence="1">Uncharacterized protein</fullName>
    </submittedName>
</protein>
<dbReference type="Proteomes" id="UP000011885">
    <property type="component" value="Unassembled WGS sequence"/>
</dbReference>
<keyword evidence="2" id="KW-1185">Reference proteome</keyword>
<dbReference type="AlphaFoldDB" id="M5UBE2"/>
<comment type="caution">
    <text evidence="1">The sequence shown here is derived from an EMBL/GenBank/DDBJ whole genome shotgun (WGS) entry which is preliminary data.</text>
</comment>
<gene>
    <name evidence="1" type="ORF">RSSM_03376</name>
</gene>
<sequence>MNRAQRRACGTVPWDYVGDEARFTFVTMASGGGRMQLMKIR</sequence>
<reference evidence="1 2" key="1">
    <citation type="journal article" date="2013" name="Mar. Genomics">
        <title>Expression of sulfatases in Rhodopirellula baltica and the diversity of sulfatases in the genus Rhodopirellula.</title>
        <authorList>
            <person name="Wegner C.E."/>
            <person name="Richter-Heitmann T."/>
            <person name="Klindworth A."/>
            <person name="Klockow C."/>
            <person name="Richter M."/>
            <person name="Achstetter T."/>
            <person name="Glockner F.O."/>
            <person name="Harder J."/>
        </authorList>
    </citation>
    <scope>NUCLEOTIDE SEQUENCE [LARGE SCALE GENOMIC DNA]</scope>
    <source>
        <strain evidence="1 2">SM41</strain>
    </source>
</reference>
<dbReference type="EMBL" id="ANOH01000226">
    <property type="protein sequence ID" value="EMI55171.1"/>
    <property type="molecule type" value="Genomic_DNA"/>
</dbReference>
<name>M5UBE2_9BACT</name>